<dbReference type="InterPro" id="IPR012347">
    <property type="entry name" value="Ferritin-like"/>
</dbReference>
<keyword evidence="2" id="KW-1185">Reference proteome</keyword>
<evidence type="ECO:0000313" key="1">
    <source>
        <dbReference type="EMBL" id="AQQ15503.1"/>
    </source>
</evidence>
<dbReference type="AlphaFoldDB" id="A0A1Q2HXE5"/>
<proteinExistence type="predicted"/>
<dbReference type="PROSITE" id="PS51257">
    <property type="entry name" value="PROKAR_LIPOPROTEIN"/>
    <property type="match status" value="1"/>
</dbReference>
<dbReference type="InterPro" id="IPR009078">
    <property type="entry name" value="Ferritin-like_SF"/>
</dbReference>
<accession>A0A1Q2HXE5</accession>
<gene>
    <name evidence="1" type="ORF">CGLAU_07740</name>
</gene>
<protein>
    <recommendedName>
        <fullName evidence="3">DUF4439 domain-containing protein</fullName>
    </recommendedName>
</protein>
<dbReference type="Gene3D" id="1.20.1260.10">
    <property type="match status" value="1"/>
</dbReference>
<dbReference type="KEGG" id="cgv:CGLAU_07740"/>
<evidence type="ECO:0008006" key="3">
    <source>
        <dbReference type="Google" id="ProtNLM"/>
    </source>
</evidence>
<dbReference type="EMBL" id="CP019688">
    <property type="protein sequence ID" value="AQQ15503.1"/>
    <property type="molecule type" value="Genomic_DNA"/>
</dbReference>
<reference evidence="1 2" key="1">
    <citation type="submission" date="2016-12" db="EMBL/GenBank/DDBJ databases">
        <authorList>
            <person name="Song W.-J."/>
            <person name="Kurnit D.M."/>
        </authorList>
    </citation>
    <scope>NUCLEOTIDE SEQUENCE [LARGE SCALE GENOMIC DNA]</scope>
    <source>
        <strain evidence="1 2">DSM 30827</strain>
    </source>
</reference>
<dbReference type="OrthoDB" id="4428108at2"/>
<dbReference type="SUPFAM" id="SSF47240">
    <property type="entry name" value="Ferritin-like"/>
    <property type="match status" value="1"/>
</dbReference>
<dbReference type="RefSeq" id="WP_095660181.1">
    <property type="nucleotide sequence ID" value="NZ_CP019688.1"/>
</dbReference>
<dbReference type="Proteomes" id="UP000217209">
    <property type="component" value="Chromosome"/>
</dbReference>
<organism evidence="1 2">
    <name type="scientific">Corynebacterium glaucum</name>
    <dbReference type="NCBI Taxonomy" id="187491"/>
    <lineage>
        <taxon>Bacteria</taxon>
        <taxon>Bacillati</taxon>
        <taxon>Actinomycetota</taxon>
        <taxon>Actinomycetes</taxon>
        <taxon>Mycobacteriales</taxon>
        <taxon>Corynebacteriaceae</taxon>
        <taxon>Corynebacterium</taxon>
    </lineage>
</organism>
<evidence type="ECO:0000313" key="2">
    <source>
        <dbReference type="Proteomes" id="UP000217209"/>
    </source>
</evidence>
<name>A0A1Q2HXE5_9CORY</name>
<sequence length="267" mass="28157">MKKLLITVPLVLLLGGCTVMDVVGPRPNKEVMALAKQAHADGLPSGATEDYRQLRTEQSDALKAEALRLCGITPEGEAPSSCSVNFDDAELPASIGAQELVSLTADTAPRLPKESVALAVEQAIDATAMQPVALDNVGSATLTSEADITHATAVVQREAELQYGLGFALAFADDPLRERIAVLREASRERTDALTPSIPLDDGSLAPSPGYQFVEGYAEPTTLEEAQLLVDALQRAVIDETAAAAAAAEDPTWMRDAIFIAAHAKRA</sequence>